<feature type="transmembrane region" description="Helical" evidence="1">
    <location>
        <begin position="169"/>
        <end position="189"/>
    </location>
</feature>
<dbReference type="RefSeq" id="WP_207154374.1">
    <property type="nucleotide sequence ID" value="NZ_AP024484.1"/>
</dbReference>
<keyword evidence="1" id="KW-0812">Transmembrane</keyword>
<proteinExistence type="predicted"/>
<keyword evidence="1" id="KW-0472">Membrane</keyword>
<organism evidence="2 3">
    <name type="scientific">Prevotella herbatica</name>
    <dbReference type="NCBI Taxonomy" id="2801997"/>
    <lineage>
        <taxon>Bacteria</taxon>
        <taxon>Pseudomonadati</taxon>
        <taxon>Bacteroidota</taxon>
        <taxon>Bacteroidia</taxon>
        <taxon>Bacteroidales</taxon>
        <taxon>Prevotellaceae</taxon>
        <taxon>Prevotella</taxon>
    </lineage>
</organism>
<evidence type="ECO:0000256" key="1">
    <source>
        <dbReference type="SAM" id="Phobius"/>
    </source>
</evidence>
<protein>
    <submittedName>
        <fullName evidence="2">Uncharacterized protein</fullName>
    </submittedName>
</protein>
<dbReference type="EMBL" id="AP024484">
    <property type="protein sequence ID" value="BCS84172.1"/>
    <property type="molecule type" value="Genomic_DNA"/>
</dbReference>
<keyword evidence="1" id="KW-1133">Transmembrane helix</keyword>
<feature type="transmembrane region" description="Helical" evidence="1">
    <location>
        <begin position="128"/>
        <end position="149"/>
    </location>
</feature>
<name>A0ABM7NUR0_9BACT</name>
<reference evidence="2 3" key="1">
    <citation type="journal article" date="2022" name="Int. J. Syst. Evol. Microbiol.">
        <title>Prevotella herbatica sp. nov., a plant polysaccharide-decomposing anaerobic bacterium isolated from a methanogenic reactor.</title>
        <authorList>
            <person name="Uek A."/>
            <person name="Tonouchi A."/>
            <person name="Kaku N."/>
            <person name="Ueki K."/>
        </authorList>
    </citation>
    <scope>NUCLEOTIDE SEQUENCE [LARGE SCALE GENOMIC DNA]</scope>
    <source>
        <strain evidence="2 3">WR041</strain>
    </source>
</reference>
<keyword evidence="3" id="KW-1185">Reference proteome</keyword>
<evidence type="ECO:0000313" key="3">
    <source>
        <dbReference type="Proteomes" id="UP001319045"/>
    </source>
</evidence>
<evidence type="ECO:0000313" key="2">
    <source>
        <dbReference type="EMBL" id="BCS84172.1"/>
    </source>
</evidence>
<sequence length="190" mass="22438">MRELTKNEKRLVTEIVTKCVPDSEVTIGDIIMSLYDINFMDQYLPNSFEDTYLAKEDYSSVCVQYKTYKGRNFQSEIYEAIVLLIFLKQEGFIFLNFNSIVDYYAKGKKHKIKASSDDEYEENRIYDVFPNTCLWVLFNSYCIVTNSLIDYSKDFKTEEQRRFRTSIRYTWIAILISLISCVITCFIGCK</sequence>
<gene>
    <name evidence="2" type="ORF">prwr041_00650</name>
</gene>
<accession>A0ABM7NUR0</accession>
<dbReference type="Proteomes" id="UP001319045">
    <property type="component" value="Chromosome"/>
</dbReference>